<feature type="region of interest" description="Disordered" evidence="1">
    <location>
        <begin position="42"/>
        <end position="145"/>
    </location>
</feature>
<accession>A0A0N4YEY1</accession>
<proteinExistence type="predicted"/>
<evidence type="ECO:0000313" key="3">
    <source>
        <dbReference type="Proteomes" id="UP000271162"/>
    </source>
</evidence>
<reference evidence="2 3" key="2">
    <citation type="submission" date="2018-11" db="EMBL/GenBank/DDBJ databases">
        <authorList>
            <consortium name="Pathogen Informatics"/>
        </authorList>
    </citation>
    <scope>NUCLEOTIDE SEQUENCE [LARGE SCALE GENOMIC DNA]</scope>
</reference>
<feature type="compositionally biased region" description="Basic residues" evidence="1">
    <location>
        <begin position="131"/>
        <end position="140"/>
    </location>
</feature>
<dbReference type="STRING" id="27835.A0A0N4YEY1"/>
<evidence type="ECO:0000313" key="2">
    <source>
        <dbReference type="EMBL" id="VDL78880.1"/>
    </source>
</evidence>
<dbReference type="WBParaSite" id="NBR_0001528501-mRNA-1">
    <property type="protein sequence ID" value="NBR_0001528501-mRNA-1"/>
    <property type="gene ID" value="NBR_0001528501"/>
</dbReference>
<sequence>MIRPDDQGRLCLPPQQNIEIAEIDHEADELLPAMAIAAPPAPVLPAAPQPPALREVKREPESDEEVIFVPVPPRNDVSMTDSEAPLPAKRKRGRRAGSGVTRRTKKNQPPMITGDIDDMNDGPGVVETHSKRSSPARRPRAAAAKATKKLLILGDDNLTSEA</sequence>
<dbReference type="Proteomes" id="UP000271162">
    <property type="component" value="Unassembled WGS sequence"/>
</dbReference>
<name>A0A0N4YEY1_NIPBR</name>
<dbReference type="EMBL" id="UYSL01021671">
    <property type="protein sequence ID" value="VDL78880.1"/>
    <property type="molecule type" value="Genomic_DNA"/>
</dbReference>
<reference evidence="4" key="1">
    <citation type="submission" date="2017-02" db="UniProtKB">
        <authorList>
            <consortium name="WormBaseParasite"/>
        </authorList>
    </citation>
    <scope>IDENTIFICATION</scope>
</reference>
<protein>
    <submittedName>
        <fullName evidence="2 4">Uncharacterized protein</fullName>
    </submittedName>
</protein>
<organism evidence="4">
    <name type="scientific">Nippostrongylus brasiliensis</name>
    <name type="common">Rat hookworm</name>
    <dbReference type="NCBI Taxonomy" id="27835"/>
    <lineage>
        <taxon>Eukaryota</taxon>
        <taxon>Metazoa</taxon>
        <taxon>Ecdysozoa</taxon>
        <taxon>Nematoda</taxon>
        <taxon>Chromadorea</taxon>
        <taxon>Rhabditida</taxon>
        <taxon>Rhabditina</taxon>
        <taxon>Rhabditomorpha</taxon>
        <taxon>Strongyloidea</taxon>
        <taxon>Heligmosomidae</taxon>
        <taxon>Nippostrongylus</taxon>
    </lineage>
</organism>
<dbReference type="AlphaFoldDB" id="A0A0N4YEY1"/>
<evidence type="ECO:0000256" key="1">
    <source>
        <dbReference type="SAM" id="MobiDB-lite"/>
    </source>
</evidence>
<feature type="compositionally biased region" description="Pro residues" evidence="1">
    <location>
        <begin position="42"/>
        <end position="51"/>
    </location>
</feature>
<keyword evidence="3" id="KW-1185">Reference proteome</keyword>
<gene>
    <name evidence="2" type="ORF">NBR_LOCUS15286</name>
</gene>
<evidence type="ECO:0000313" key="4">
    <source>
        <dbReference type="WBParaSite" id="NBR_0001528501-mRNA-1"/>
    </source>
</evidence>